<dbReference type="InterPro" id="IPR013976">
    <property type="entry name" value="HDOD"/>
</dbReference>
<gene>
    <name evidence="2" type="ORF">MAGMO_4120</name>
    <name evidence="3" type="ORF">MAGMO_p10016</name>
</gene>
<dbReference type="InterPro" id="IPR003607">
    <property type="entry name" value="HD/PDEase_dom"/>
</dbReference>
<dbReference type="PROSITE" id="PS51833">
    <property type="entry name" value="HDOD"/>
    <property type="match status" value="1"/>
</dbReference>
<dbReference type="InterPro" id="IPR006675">
    <property type="entry name" value="HDIG_dom"/>
</dbReference>
<keyword evidence="3" id="KW-0614">Plasmid</keyword>
<evidence type="ECO:0000313" key="3">
    <source>
        <dbReference type="EMBL" id="CRH08315.1"/>
    </source>
</evidence>
<dbReference type="AlphaFoldDB" id="A0A1S7LNJ7"/>
<dbReference type="NCBIfam" id="TIGR00277">
    <property type="entry name" value="HDIG"/>
    <property type="match status" value="1"/>
</dbReference>
<dbReference type="PANTHER" id="PTHR33525">
    <property type="match status" value="1"/>
</dbReference>
<dbReference type="SMART" id="SM00471">
    <property type="entry name" value="HDc"/>
    <property type="match status" value="1"/>
</dbReference>
<dbReference type="Pfam" id="PF08668">
    <property type="entry name" value="HDOD"/>
    <property type="match status" value="1"/>
</dbReference>
<feature type="domain" description="HDOD" evidence="1">
    <location>
        <begin position="15"/>
        <end position="212"/>
    </location>
</feature>
<protein>
    <submittedName>
        <fullName evidence="2">Putative signal transduction protein</fullName>
    </submittedName>
</protein>
<dbReference type="InterPro" id="IPR052340">
    <property type="entry name" value="RNase_Y/CdgJ"/>
</dbReference>
<name>A0A1S7LNJ7_MAGMO</name>
<accession>A0A1S7LNJ7</accession>
<dbReference type="PANTHER" id="PTHR33525:SF3">
    <property type="entry name" value="RIBONUCLEASE Y"/>
    <property type="match status" value="1"/>
</dbReference>
<dbReference type="SUPFAM" id="SSF109604">
    <property type="entry name" value="HD-domain/PDEase-like"/>
    <property type="match status" value="1"/>
</dbReference>
<proteinExistence type="predicted"/>
<dbReference type="EMBL" id="LO017727">
    <property type="protein sequence ID" value="CRH08248.1"/>
    <property type="molecule type" value="Genomic_DNA"/>
</dbReference>
<reference evidence="2" key="1">
    <citation type="submission" date="2015-04" db="EMBL/GenBank/DDBJ databases">
        <authorList>
            <person name="Syromyatnikov M.Y."/>
            <person name="Popov V.N."/>
        </authorList>
    </citation>
    <scope>NUCLEOTIDE SEQUENCE</scope>
    <source>
        <strain evidence="2">MO-1</strain>
        <plasmid evidence="3">MAGMO_p1</plasmid>
    </source>
</reference>
<dbReference type="RefSeq" id="WP_176704644.1">
    <property type="nucleotide sequence ID" value="NZ_LO017728.1"/>
</dbReference>
<sequence>MAELPNTLLRQMDGMPAFPRSVRQVLHLTSDANIQPKDLLDVIVHDPVLTLKILQRVNAPFFGLSHCISSINHAVVYVGFNTIKNLAIHTANQGILPAVTAGGVNTSRFHNHAITVAVLSRALARRMGVEEPITAEFYLAGLLHDVGKLALSSAFPDAYRMSQQMVRYEGASLIEAEQEQLKTDHAIVGAALAAHWHLPDSLVRSIGEHHAPTGDGEETIVRDCVFVANQLATLIKLRGDDAEETELTPMPDFIRDHMGADYDTLAAELGDVMTDLDETDRYVHQSNPTG</sequence>
<dbReference type="Gene3D" id="1.10.3210.10">
    <property type="entry name" value="Hypothetical protein af1432"/>
    <property type="match status" value="1"/>
</dbReference>
<organism evidence="2">
    <name type="scientific">Magnetococcus massalia (strain MO-1)</name>
    <dbReference type="NCBI Taxonomy" id="451514"/>
    <lineage>
        <taxon>Bacteria</taxon>
        <taxon>Pseudomonadati</taxon>
        <taxon>Pseudomonadota</taxon>
        <taxon>Magnetococcia</taxon>
        <taxon>Magnetococcales</taxon>
        <taxon>Magnetococcaceae</taxon>
        <taxon>Magnetococcus</taxon>
    </lineage>
</organism>
<evidence type="ECO:0000313" key="2">
    <source>
        <dbReference type="EMBL" id="CRH08248.1"/>
    </source>
</evidence>
<geneLocation type="plasmid" evidence="3">
    <name>MAGMO_p1</name>
</geneLocation>
<evidence type="ECO:0000259" key="1">
    <source>
        <dbReference type="PROSITE" id="PS51833"/>
    </source>
</evidence>
<dbReference type="EMBL" id="LO017728">
    <property type="protein sequence ID" value="CRH08315.1"/>
    <property type="molecule type" value="Genomic_DNA"/>
</dbReference>